<protein>
    <submittedName>
        <fullName evidence="3">S-layer family protein</fullName>
    </submittedName>
</protein>
<comment type="caution">
    <text evidence="3">The sequence shown here is derived from an EMBL/GenBank/DDBJ whole genome shotgun (WGS) entry which is preliminary data.</text>
</comment>
<dbReference type="PANTHER" id="PTHR47197">
    <property type="entry name" value="PROTEIN NIRF"/>
    <property type="match status" value="1"/>
</dbReference>
<dbReference type="PROSITE" id="PS51272">
    <property type="entry name" value="SLH"/>
    <property type="match status" value="2"/>
</dbReference>
<feature type="domain" description="SLH" evidence="2">
    <location>
        <begin position="787"/>
        <end position="850"/>
    </location>
</feature>
<dbReference type="InterPro" id="IPR015943">
    <property type="entry name" value="WD40/YVTN_repeat-like_dom_sf"/>
</dbReference>
<keyword evidence="1" id="KW-0732">Signal</keyword>
<dbReference type="InterPro" id="IPR001119">
    <property type="entry name" value="SLH_dom"/>
</dbReference>
<feature type="chain" id="PRO_5039378411" evidence="1">
    <location>
        <begin position="28"/>
        <end position="912"/>
    </location>
</feature>
<dbReference type="SUPFAM" id="SSF50969">
    <property type="entry name" value="YVTN repeat-like/Quinoprotein amine dehydrogenase"/>
    <property type="match status" value="1"/>
</dbReference>
<dbReference type="AlphaFoldDB" id="A0A3D9R1N8"/>
<dbReference type="InterPro" id="IPR051200">
    <property type="entry name" value="Host-pathogen_enzymatic-act"/>
</dbReference>
<evidence type="ECO:0000313" key="4">
    <source>
        <dbReference type="Proteomes" id="UP000256304"/>
    </source>
</evidence>
<dbReference type="SUPFAM" id="SSF63825">
    <property type="entry name" value="YWTD domain"/>
    <property type="match status" value="1"/>
</dbReference>
<dbReference type="InterPro" id="IPR011044">
    <property type="entry name" value="Quino_amine_DH_bsu"/>
</dbReference>
<organism evidence="3 4">
    <name type="scientific">Paenibacillus taihuensis</name>
    <dbReference type="NCBI Taxonomy" id="1156355"/>
    <lineage>
        <taxon>Bacteria</taxon>
        <taxon>Bacillati</taxon>
        <taxon>Bacillota</taxon>
        <taxon>Bacilli</taxon>
        <taxon>Bacillales</taxon>
        <taxon>Paenibacillaceae</taxon>
        <taxon>Paenibacillus</taxon>
    </lineage>
</organism>
<feature type="signal peptide" evidence="1">
    <location>
        <begin position="1"/>
        <end position="27"/>
    </location>
</feature>
<dbReference type="Pfam" id="PF00395">
    <property type="entry name" value="SLH"/>
    <property type="match status" value="2"/>
</dbReference>
<reference evidence="3 4" key="1">
    <citation type="submission" date="2018-08" db="EMBL/GenBank/DDBJ databases">
        <title>Genomic Encyclopedia of Type Strains, Phase III (KMG-III): the genomes of soil and plant-associated and newly described type strains.</title>
        <authorList>
            <person name="Whitman W."/>
        </authorList>
    </citation>
    <scope>NUCLEOTIDE SEQUENCE [LARGE SCALE GENOMIC DNA]</scope>
    <source>
        <strain evidence="3 4">CGMCC 1.10966</strain>
    </source>
</reference>
<evidence type="ECO:0000256" key="1">
    <source>
        <dbReference type="SAM" id="SignalP"/>
    </source>
</evidence>
<dbReference type="PANTHER" id="PTHR47197:SF3">
    <property type="entry name" value="DIHYDRO-HEME D1 DEHYDROGENASE"/>
    <property type="match status" value="1"/>
</dbReference>
<dbReference type="RefSeq" id="WP_181909747.1">
    <property type="nucleotide sequence ID" value="NZ_QTTN01000036.1"/>
</dbReference>
<accession>A0A3D9R1N8</accession>
<proteinExistence type="predicted"/>
<evidence type="ECO:0000259" key="2">
    <source>
        <dbReference type="PROSITE" id="PS51272"/>
    </source>
</evidence>
<dbReference type="Proteomes" id="UP000256304">
    <property type="component" value="Unassembled WGS sequence"/>
</dbReference>
<evidence type="ECO:0000313" key="3">
    <source>
        <dbReference type="EMBL" id="REE68736.1"/>
    </source>
</evidence>
<keyword evidence="4" id="KW-1185">Reference proteome</keyword>
<gene>
    <name evidence="3" type="ORF">A8990_1361</name>
</gene>
<feature type="domain" description="SLH" evidence="2">
    <location>
        <begin position="726"/>
        <end position="786"/>
    </location>
</feature>
<dbReference type="EMBL" id="QTTN01000036">
    <property type="protein sequence ID" value="REE68736.1"/>
    <property type="molecule type" value="Genomic_DNA"/>
</dbReference>
<name>A0A3D9R1N8_9BACL</name>
<dbReference type="Gene3D" id="2.130.10.10">
    <property type="entry name" value="YVTN repeat-like/Quinoprotein amine dehydrogenase"/>
    <property type="match status" value="2"/>
</dbReference>
<sequence>MRKRVVRKCIYMICGFAIMLSSLGVTGLPSVNAAWVYTPVVSETTRNTGSEIKKMIMDDGRGYLYATAYDTNELLFIDPNTMKIEKRLAVGSHPNGMDQVDNKLYVALEGATLIAVVNLDTKLVESTLITQVQPAKVALDGSSLFYADGDQWCEIHKMDMSTGTDTIIERNIYEPELAVDRLSHRLYAGETSISAYKLNAYQSTTGEKLWSYQPEGDGYATSLVVDTGAVYYGDLRVDPVKPRILSTSSGEVLDADSAFIYTTSGVFTKNEGATAATYSTLYSHSLIQADSGRNIFRYEPYSKTIKKLVYHLNPAQKAIEFQRSADGVSMSFNHGLASWVLGNNDKYLYAISSEANRLLQIDTASFTVTGDRYIGSQPSDVDIKNGVLYISLKGSTHLARIDTENETNFMAPLTELEVGQVTSDIAAGTGKAYYVAGQGWNNVNVWPSESVQLKGSISFSNPSVSLSPDASKLWLGETGSTGSRLFQFNALNGEPLQQLKDGSSNEGNNVLLDGDQVYYGSRRFASSNIGLIYGTYADHLIFASGAKVIGTHAIYDRDTFNPLYKLPFSASLGHIKQDGTILLFSEEIKPYEEDTYTLYKFDNFASMKLAIQNRLRPQGIRFVDQSAAPQFIDGQLTFKPAAMGNEIAHYELSYYDADDKPVTVSNDLKLGIIYEKLPNGNYSQRITSRGILPTSIKQIGIIPIGTNGVRFDDAIALIPLNDNRTAKHSFADVRDEYFARFEIETLASKHMIQGYKDGTFKPLGSVTRAEFATILVNALQLQNPANKEVRFKDVSKNTWYFDAIASCMRAGLIKGYTDGTFRPNQTITQQETLEIINHALLYGGYKETESATLLHFNLPRGYDAWSEQSVDHLLREGIIKENDEFPINADKKSTRSECAELVYRLLYVLGKV</sequence>